<accession>A0A401U038</accession>
<protein>
    <recommendedName>
        <fullName evidence="3">Thioredoxin domain-containing protein</fullName>
    </recommendedName>
</protein>
<dbReference type="AlphaFoldDB" id="A0A401U038"/>
<evidence type="ECO:0000313" key="1">
    <source>
        <dbReference type="EMBL" id="GCC48239.1"/>
    </source>
</evidence>
<dbReference type="EMBL" id="BEZZ01234493">
    <property type="protein sequence ID" value="GCC48239.1"/>
    <property type="molecule type" value="Genomic_DNA"/>
</dbReference>
<gene>
    <name evidence="1" type="ORF">chiPu_0032354</name>
</gene>
<evidence type="ECO:0000313" key="2">
    <source>
        <dbReference type="Proteomes" id="UP000287033"/>
    </source>
</evidence>
<keyword evidence="2" id="KW-1185">Reference proteome</keyword>
<sequence length="121" mass="13288">MRYLGAASAEMPRPMPGVLLADEELATEPTHITIVGHKDDARAQRLHAIARALPARYKRLEWLDPREGRLPNPDVDYPDLGEPAAFACGNRICSFPAFSAEELQANVAQMAKLKPARAAQN</sequence>
<reference evidence="1 2" key="1">
    <citation type="journal article" date="2018" name="Nat. Ecol. Evol.">
        <title>Shark genomes provide insights into elasmobranch evolution and the origin of vertebrates.</title>
        <authorList>
            <person name="Hara Y"/>
            <person name="Yamaguchi K"/>
            <person name="Onimaru K"/>
            <person name="Kadota M"/>
            <person name="Koyanagi M"/>
            <person name="Keeley SD"/>
            <person name="Tatsumi K"/>
            <person name="Tanaka K"/>
            <person name="Motone F"/>
            <person name="Kageyama Y"/>
            <person name="Nozu R"/>
            <person name="Adachi N"/>
            <person name="Nishimura O"/>
            <person name="Nakagawa R"/>
            <person name="Tanegashima C"/>
            <person name="Kiyatake I"/>
            <person name="Matsumoto R"/>
            <person name="Murakumo K"/>
            <person name="Nishida K"/>
            <person name="Terakita A"/>
            <person name="Kuratani S"/>
            <person name="Sato K"/>
            <person name="Hyodo S Kuraku.S."/>
        </authorList>
    </citation>
    <scope>NUCLEOTIDE SEQUENCE [LARGE SCALE GENOMIC DNA]</scope>
</reference>
<name>A0A401U038_CHIPU</name>
<evidence type="ECO:0008006" key="3">
    <source>
        <dbReference type="Google" id="ProtNLM"/>
    </source>
</evidence>
<proteinExistence type="predicted"/>
<organism evidence="1 2">
    <name type="scientific">Chiloscyllium punctatum</name>
    <name type="common">Brownbanded bambooshark</name>
    <name type="synonym">Hemiscyllium punctatum</name>
    <dbReference type="NCBI Taxonomy" id="137246"/>
    <lineage>
        <taxon>Eukaryota</taxon>
        <taxon>Metazoa</taxon>
        <taxon>Chordata</taxon>
        <taxon>Craniata</taxon>
        <taxon>Vertebrata</taxon>
        <taxon>Chondrichthyes</taxon>
        <taxon>Elasmobranchii</taxon>
        <taxon>Galeomorphii</taxon>
        <taxon>Galeoidea</taxon>
        <taxon>Orectolobiformes</taxon>
        <taxon>Hemiscylliidae</taxon>
        <taxon>Chiloscyllium</taxon>
    </lineage>
</organism>
<dbReference type="Proteomes" id="UP000287033">
    <property type="component" value="Unassembled WGS sequence"/>
</dbReference>
<comment type="caution">
    <text evidence="1">The sequence shown here is derived from an EMBL/GenBank/DDBJ whole genome shotgun (WGS) entry which is preliminary data.</text>
</comment>